<dbReference type="InterPro" id="IPR000531">
    <property type="entry name" value="Beta-barrel_TonB"/>
</dbReference>
<dbReference type="Proteomes" id="UP001216510">
    <property type="component" value="Chromosome"/>
</dbReference>
<comment type="subcellular location">
    <subcellularLocation>
        <location evidence="1 10">Cell outer membrane</location>
        <topology evidence="1 10">Multi-pass membrane protein</topology>
    </subcellularLocation>
</comment>
<dbReference type="Pfam" id="PF00593">
    <property type="entry name" value="TonB_dep_Rec_b-barrel"/>
    <property type="match status" value="1"/>
</dbReference>
<dbReference type="Gene3D" id="2.170.130.10">
    <property type="entry name" value="TonB-dependent receptor, plug domain"/>
    <property type="match status" value="1"/>
</dbReference>
<dbReference type="NCBIfam" id="TIGR01782">
    <property type="entry name" value="TonB-Xanth-Caul"/>
    <property type="match status" value="1"/>
</dbReference>
<evidence type="ECO:0000256" key="11">
    <source>
        <dbReference type="RuleBase" id="RU003357"/>
    </source>
</evidence>
<keyword evidence="3 10" id="KW-0813">Transport</keyword>
<accession>A0ABY8B7K8</accession>
<comment type="similarity">
    <text evidence="2 10 11">Belongs to the TonB-dependent receptor family.</text>
</comment>
<evidence type="ECO:0000256" key="3">
    <source>
        <dbReference type="ARBA" id="ARBA00022448"/>
    </source>
</evidence>
<protein>
    <submittedName>
        <fullName evidence="15">TonB-dependent receptor</fullName>
    </submittedName>
</protein>
<evidence type="ECO:0000256" key="7">
    <source>
        <dbReference type="ARBA" id="ARBA00023136"/>
    </source>
</evidence>
<feature type="domain" description="TonB-dependent receptor-like beta-barrel" evidence="13">
    <location>
        <begin position="398"/>
        <end position="850"/>
    </location>
</feature>
<evidence type="ECO:0000256" key="9">
    <source>
        <dbReference type="ARBA" id="ARBA00023237"/>
    </source>
</evidence>
<dbReference type="PANTHER" id="PTHR40980:SF3">
    <property type="entry name" value="TONB-DEPENDENT RECEPTOR-LIKE BETA-BARREL DOMAIN-CONTAINING PROTEIN"/>
    <property type="match status" value="1"/>
</dbReference>
<dbReference type="RefSeq" id="WP_277414684.1">
    <property type="nucleotide sequence ID" value="NZ_CP119083.1"/>
</dbReference>
<evidence type="ECO:0000256" key="6">
    <source>
        <dbReference type="ARBA" id="ARBA00023077"/>
    </source>
</evidence>
<dbReference type="InterPro" id="IPR036942">
    <property type="entry name" value="Beta-barrel_TonB_sf"/>
</dbReference>
<organism evidence="15 16">
    <name type="scientific">Pseudoduganella chitinolytica</name>
    <dbReference type="NCBI Taxonomy" id="34070"/>
    <lineage>
        <taxon>Bacteria</taxon>
        <taxon>Pseudomonadati</taxon>
        <taxon>Pseudomonadota</taxon>
        <taxon>Betaproteobacteria</taxon>
        <taxon>Burkholderiales</taxon>
        <taxon>Oxalobacteraceae</taxon>
        <taxon>Telluria group</taxon>
        <taxon>Pseudoduganella</taxon>
    </lineage>
</organism>
<evidence type="ECO:0000256" key="10">
    <source>
        <dbReference type="PROSITE-ProRule" id="PRU01360"/>
    </source>
</evidence>
<evidence type="ECO:0000256" key="1">
    <source>
        <dbReference type="ARBA" id="ARBA00004571"/>
    </source>
</evidence>
<feature type="domain" description="TonB-dependent receptor plug" evidence="14">
    <location>
        <begin position="59"/>
        <end position="161"/>
    </location>
</feature>
<dbReference type="InterPro" id="IPR010104">
    <property type="entry name" value="TonB_rcpt_bac"/>
</dbReference>
<keyword evidence="8 15" id="KW-0675">Receptor</keyword>
<evidence type="ECO:0000313" key="16">
    <source>
        <dbReference type="Proteomes" id="UP001216510"/>
    </source>
</evidence>
<dbReference type="CDD" id="cd01347">
    <property type="entry name" value="ligand_gated_channel"/>
    <property type="match status" value="1"/>
</dbReference>
<dbReference type="Pfam" id="PF07715">
    <property type="entry name" value="Plug"/>
    <property type="match status" value="1"/>
</dbReference>
<evidence type="ECO:0000256" key="4">
    <source>
        <dbReference type="ARBA" id="ARBA00022452"/>
    </source>
</evidence>
<reference evidence="15 16" key="1">
    <citation type="submission" date="2023-02" db="EMBL/GenBank/DDBJ databases">
        <title>Gemone sequence of Telluria chitinolytica ACM 3522T.</title>
        <authorList>
            <person name="Frediansyah A."/>
            <person name="Miess H."/>
            <person name="Gross H."/>
        </authorList>
    </citation>
    <scope>NUCLEOTIDE SEQUENCE [LARGE SCALE GENOMIC DNA]</scope>
    <source>
        <strain evidence="15 16">ACM 3522</strain>
    </source>
</reference>
<keyword evidence="12" id="KW-0732">Signal</keyword>
<evidence type="ECO:0000313" key="15">
    <source>
        <dbReference type="EMBL" id="WEF31917.1"/>
    </source>
</evidence>
<feature type="signal peptide" evidence="12">
    <location>
        <begin position="1"/>
        <end position="28"/>
    </location>
</feature>
<dbReference type="PANTHER" id="PTHR40980">
    <property type="entry name" value="PLUG DOMAIN-CONTAINING PROTEIN"/>
    <property type="match status" value="1"/>
</dbReference>
<keyword evidence="5 10" id="KW-0812">Transmembrane</keyword>
<dbReference type="Gene3D" id="2.40.170.20">
    <property type="entry name" value="TonB-dependent receptor, beta-barrel domain"/>
    <property type="match status" value="1"/>
</dbReference>
<keyword evidence="9 10" id="KW-0998">Cell outer membrane</keyword>
<keyword evidence="7 10" id="KW-0472">Membrane</keyword>
<keyword evidence="16" id="KW-1185">Reference proteome</keyword>
<feature type="chain" id="PRO_5045544258" evidence="12">
    <location>
        <begin position="29"/>
        <end position="883"/>
    </location>
</feature>
<evidence type="ECO:0000259" key="13">
    <source>
        <dbReference type="Pfam" id="PF00593"/>
    </source>
</evidence>
<dbReference type="InterPro" id="IPR039426">
    <property type="entry name" value="TonB-dep_rcpt-like"/>
</dbReference>
<name>A0ABY8B7K8_9BURK</name>
<dbReference type="InterPro" id="IPR037066">
    <property type="entry name" value="Plug_dom_sf"/>
</dbReference>
<evidence type="ECO:0000256" key="8">
    <source>
        <dbReference type="ARBA" id="ARBA00023170"/>
    </source>
</evidence>
<gene>
    <name evidence="15" type="ORF">PX653_21160</name>
</gene>
<dbReference type="SUPFAM" id="SSF56935">
    <property type="entry name" value="Porins"/>
    <property type="match status" value="1"/>
</dbReference>
<proteinExistence type="inferred from homology"/>
<keyword evidence="4 10" id="KW-1134">Transmembrane beta strand</keyword>
<evidence type="ECO:0000259" key="14">
    <source>
        <dbReference type="Pfam" id="PF07715"/>
    </source>
</evidence>
<keyword evidence="6 11" id="KW-0798">TonB box</keyword>
<evidence type="ECO:0000256" key="2">
    <source>
        <dbReference type="ARBA" id="ARBA00009810"/>
    </source>
</evidence>
<evidence type="ECO:0000256" key="5">
    <source>
        <dbReference type="ARBA" id="ARBA00022692"/>
    </source>
</evidence>
<evidence type="ECO:0000256" key="12">
    <source>
        <dbReference type="SAM" id="SignalP"/>
    </source>
</evidence>
<sequence>MSNHRTFIGRRRAIAAAAAALCTVPAWAQTASPADTGAEPQQVVVTGMRASLSKAQDLKRNADQVVDSIVADDIGKLPDANVAEALQRITGVQISRSRGEGDRVQIRGLSQTQTLLNGRSIFTAGKERGLSFQDVPAELLAGADVYKTPTADQVEGGIGGVIDLRMRKPFDFAGLKVAATVKATDADYADKRNGEGSLLVSNRWKTGAGDVGALLSVAHQKRNYRSDVQELGSPAELADGSGVSAPIGAWYSYELGERERTGVSATLQWRPTRQLEFYLDTNYTKLDTTTDTYGFYGTPYWPNYNAATNAGAMWPKGAVTTDAGGRFQKGSFFGADLTTSGYIGDNNTKTRQLALGGSWKADGWVVKSELGHTKSDFARQYQEVRLGANSTSFAYDLTTKVPSAYPELANADDLVNPSKYWASKALYFRQKNGGKETVWRLDGERSLDNNFIPRVRAGVRLSNRDASSSEINTIDDIWNAAGTGAVGGALPGLASQIGVIPHDDLLHREGGGTRPTQWLSIANLDWLRDPQASRAALGLAVPDFDAAQTFDFSEKTRAIYGVADFESEVLGKAVSGNVGVRYVKTRTNRGYAVMENGSYVPRHGSTSDDDVLPSLNMRMELNDKLVARVAASKVVTRPNFDQLTPSLSLNANDRTAYMGNPDLQPLSAKQLDTTLEYYISKSDYLFGAAFYKKVDGFIQTTPSTLQYAGTTYDVSTPTNGKDGTIKGVELGYQGFFTNLPGALRGLGLQANFTYVDSKAPGPIGGQETSLEGLSRTSYNIVAMYDYNDFGVRLAYNYRGRYLSGTKNYYVNNGNTLAQTPLYTNGYGMVDGYMSYALTKQLKLAFEVNNLTRTSRRSSYGATGLPFGRYVDDRRFALSLHADL</sequence>
<dbReference type="PROSITE" id="PS52016">
    <property type="entry name" value="TONB_DEPENDENT_REC_3"/>
    <property type="match status" value="1"/>
</dbReference>
<dbReference type="EMBL" id="CP119083">
    <property type="protein sequence ID" value="WEF31917.1"/>
    <property type="molecule type" value="Genomic_DNA"/>
</dbReference>
<dbReference type="InterPro" id="IPR012910">
    <property type="entry name" value="Plug_dom"/>
</dbReference>